<dbReference type="Gene3D" id="1.10.238.20">
    <property type="entry name" value="Pheromone/general odorant binding protein domain"/>
    <property type="match status" value="1"/>
</dbReference>
<dbReference type="GO" id="GO:0005615">
    <property type="term" value="C:extracellular space"/>
    <property type="evidence" value="ECO:0007669"/>
    <property type="project" value="TreeGrafter"/>
</dbReference>
<evidence type="ECO:0000256" key="3">
    <source>
        <dbReference type="ARBA" id="ARBA00022525"/>
    </source>
</evidence>
<evidence type="ECO:0000256" key="2">
    <source>
        <dbReference type="ARBA" id="ARBA00008098"/>
    </source>
</evidence>
<comment type="function">
    <text evidence="6">May be a carrier protein for lipids.</text>
</comment>
<gene>
    <name evidence="8" type="primary">PBP2</name>
</gene>
<evidence type="ECO:0000256" key="5">
    <source>
        <dbReference type="ARBA" id="ARBA00023180"/>
    </source>
</evidence>
<dbReference type="EMBL" id="KX272640">
    <property type="protein sequence ID" value="ASA46121.1"/>
    <property type="molecule type" value="Genomic_DNA"/>
</dbReference>
<proteinExistence type="inferred from homology"/>
<dbReference type="AlphaFoldDB" id="A0A1Z2RQG7"/>
<name>A0A1Z2RQG7_ANOGL</name>
<comment type="similarity">
    <text evidence="2">Belongs to the PBP/GOBP family.</text>
</comment>
<protein>
    <submittedName>
        <fullName evidence="8">Pheromone binding protein 2</fullName>
    </submittedName>
</protein>
<evidence type="ECO:0000256" key="4">
    <source>
        <dbReference type="ARBA" id="ARBA00022729"/>
    </source>
</evidence>
<accession>A0A1Z2RQG7</accession>
<dbReference type="FunFam" id="1.10.238.20:FF:000001">
    <property type="entry name" value="General odorant-binding protein lush"/>
    <property type="match status" value="1"/>
</dbReference>
<evidence type="ECO:0000256" key="6">
    <source>
        <dbReference type="ARBA" id="ARBA00056866"/>
    </source>
</evidence>
<dbReference type="InterPro" id="IPR006170">
    <property type="entry name" value="PBP/GOBP"/>
</dbReference>
<dbReference type="GO" id="GO:0005549">
    <property type="term" value="F:odorant binding"/>
    <property type="evidence" value="ECO:0007669"/>
    <property type="project" value="InterPro"/>
</dbReference>
<dbReference type="PANTHER" id="PTHR11857">
    <property type="entry name" value="ODORANT BINDING PROTEIN-RELATED"/>
    <property type="match status" value="1"/>
</dbReference>
<feature type="signal peptide" evidence="7">
    <location>
        <begin position="1"/>
        <end position="19"/>
    </location>
</feature>
<dbReference type="GO" id="GO:0007608">
    <property type="term" value="P:sensory perception of smell"/>
    <property type="evidence" value="ECO:0007669"/>
    <property type="project" value="TreeGrafter"/>
</dbReference>
<sequence length="135" mass="15007">MNLSVTLLYLLLCLTSIKGLSESKFIAAKAEARAACLASTGVSEDLVMDINRDGKFADDENLKCYVKCVHEYLGLMAEDGTMDYEKLIVNIPEEFRIKYASRIRACGTIYGSDVCDTAWLTIKCYGENIPKLPHP</sequence>
<evidence type="ECO:0000256" key="7">
    <source>
        <dbReference type="SAM" id="SignalP"/>
    </source>
</evidence>
<reference evidence="8" key="1">
    <citation type="submission" date="2016-05" db="EMBL/GenBank/DDBJ databases">
        <title>Identification and expression pattern analysis of Pheromone binding proteins gene AglaPBP1 and AglaPBP2 in the Anoplophora glabripennis (Coleoptera: Cerambycidae).</title>
        <authorList>
            <person name="Wang J."/>
        </authorList>
    </citation>
    <scope>NUCLEOTIDE SEQUENCE</scope>
</reference>
<evidence type="ECO:0000313" key="8">
    <source>
        <dbReference type="EMBL" id="ASA46121.1"/>
    </source>
</evidence>
<feature type="chain" id="PRO_5012396356" evidence="7">
    <location>
        <begin position="20"/>
        <end position="135"/>
    </location>
</feature>
<keyword evidence="5" id="KW-0325">Glycoprotein</keyword>
<dbReference type="SMART" id="SM00708">
    <property type="entry name" value="PhBP"/>
    <property type="match status" value="1"/>
</dbReference>
<dbReference type="InterPro" id="IPR036728">
    <property type="entry name" value="PBP_GOBP_sf"/>
</dbReference>
<keyword evidence="3" id="KW-0964">Secreted</keyword>
<dbReference type="SMR" id="A0A1Z2RQG7"/>
<dbReference type="Pfam" id="PF01395">
    <property type="entry name" value="PBP_GOBP"/>
    <property type="match status" value="1"/>
</dbReference>
<organism evidence="8">
    <name type="scientific">Anoplophora glabripennis</name>
    <name type="common">Asian longhorn beetle</name>
    <name type="synonym">Anoplophora nobilis</name>
    <dbReference type="NCBI Taxonomy" id="217634"/>
    <lineage>
        <taxon>Eukaryota</taxon>
        <taxon>Metazoa</taxon>
        <taxon>Ecdysozoa</taxon>
        <taxon>Arthropoda</taxon>
        <taxon>Hexapoda</taxon>
        <taxon>Insecta</taxon>
        <taxon>Pterygota</taxon>
        <taxon>Neoptera</taxon>
        <taxon>Endopterygota</taxon>
        <taxon>Coleoptera</taxon>
        <taxon>Polyphaga</taxon>
        <taxon>Cucujiformia</taxon>
        <taxon>Chrysomeloidea</taxon>
        <taxon>Cerambycidae</taxon>
        <taxon>Lamiinae</taxon>
        <taxon>Lamiini</taxon>
        <taxon>Anoplophora</taxon>
    </lineage>
</organism>
<comment type="subcellular location">
    <subcellularLocation>
        <location evidence="1">Secreted</location>
    </subcellularLocation>
</comment>
<evidence type="ECO:0000256" key="1">
    <source>
        <dbReference type="ARBA" id="ARBA00004613"/>
    </source>
</evidence>
<keyword evidence="4 7" id="KW-0732">Signal</keyword>
<dbReference type="CDD" id="cd23992">
    <property type="entry name" value="PBP_GOBP"/>
    <property type="match status" value="1"/>
</dbReference>
<dbReference type="PANTHER" id="PTHR11857:SF43">
    <property type="entry name" value="GEO07291P1-RELATED"/>
    <property type="match status" value="1"/>
</dbReference>
<dbReference type="SUPFAM" id="SSF47565">
    <property type="entry name" value="Insect pheromone/odorant-binding proteins"/>
    <property type="match status" value="1"/>
</dbReference>